<evidence type="ECO:0000259" key="9">
    <source>
        <dbReference type="Pfam" id="PF01979"/>
    </source>
</evidence>
<dbReference type="SUPFAM" id="SSF51338">
    <property type="entry name" value="Composite domain of metallo-dependent hydrolases"/>
    <property type="match status" value="1"/>
</dbReference>
<keyword evidence="11" id="KW-1185">Reference proteome</keyword>
<dbReference type="EMBL" id="LGKO01000005">
    <property type="protein sequence ID" value="KPL82292.1"/>
    <property type="molecule type" value="Genomic_DNA"/>
</dbReference>
<protein>
    <submittedName>
        <fullName evidence="10">N-acetylglucosamine-6-phosphate deacetylase</fullName>
    </submittedName>
</protein>
<feature type="binding site" evidence="7">
    <location>
        <begin position="306"/>
        <end position="308"/>
    </location>
    <ligand>
        <name>substrate</name>
    </ligand>
</feature>
<feature type="domain" description="Amidohydrolase-related" evidence="9">
    <location>
        <begin position="53"/>
        <end position="376"/>
    </location>
</feature>
<keyword evidence="3 5" id="KW-0378">Hydrolase</keyword>
<dbReference type="AlphaFoldDB" id="A0A0P6Y0C3"/>
<dbReference type="GO" id="GO:0006046">
    <property type="term" value="P:N-acetylglucosamine catabolic process"/>
    <property type="evidence" value="ECO:0007669"/>
    <property type="project" value="TreeGrafter"/>
</dbReference>
<dbReference type="Pfam" id="PF01979">
    <property type="entry name" value="Amidohydro_1"/>
    <property type="match status" value="1"/>
</dbReference>
<keyword evidence="4 5" id="KW-0119">Carbohydrate metabolism</keyword>
<dbReference type="Gene3D" id="2.30.40.10">
    <property type="entry name" value="Urease, subunit C, domain 1"/>
    <property type="match status" value="1"/>
</dbReference>
<evidence type="ECO:0000313" key="10">
    <source>
        <dbReference type="EMBL" id="KPL82292.1"/>
    </source>
</evidence>
<feature type="binding site" evidence="8">
    <location>
        <position position="215"/>
    </location>
    <ligand>
        <name>Zn(2+)</name>
        <dbReference type="ChEBI" id="CHEBI:29105"/>
    </ligand>
</feature>
<feature type="binding site" evidence="7">
    <location>
        <begin position="218"/>
        <end position="219"/>
    </location>
    <ligand>
        <name>substrate</name>
    </ligand>
</feature>
<dbReference type="STRING" id="869279.SE15_08800"/>
<evidence type="ECO:0000256" key="5">
    <source>
        <dbReference type="PIRNR" id="PIRNR038994"/>
    </source>
</evidence>
<evidence type="ECO:0000256" key="4">
    <source>
        <dbReference type="ARBA" id="ARBA00023277"/>
    </source>
</evidence>
<dbReference type="GO" id="GO:0008448">
    <property type="term" value="F:N-acetylglucosamine-6-phosphate deacetylase activity"/>
    <property type="evidence" value="ECO:0007669"/>
    <property type="project" value="InterPro"/>
</dbReference>
<organism evidence="10 11">
    <name type="scientific">Thermanaerothrix daxensis</name>
    <dbReference type="NCBI Taxonomy" id="869279"/>
    <lineage>
        <taxon>Bacteria</taxon>
        <taxon>Bacillati</taxon>
        <taxon>Chloroflexota</taxon>
        <taxon>Anaerolineae</taxon>
        <taxon>Anaerolineales</taxon>
        <taxon>Anaerolineaceae</taxon>
        <taxon>Thermanaerothrix</taxon>
    </lineage>
</organism>
<dbReference type="RefSeq" id="WP_083461839.1">
    <property type="nucleotide sequence ID" value="NZ_LGKO01000005.1"/>
</dbReference>
<evidence type="ECO:0000256" key="3">
    <source>
        <dbReference type="ARBA" id="ARBA00022801"/>
    </source>
</evidence>
<comment type="similarity">
    <text evidence="1 5">Belongs to the metallo-dependent hydrolases superfamily. NagA family.</text>
</comment>
<feature type="active site" description="Proton donor/acceptor" evidence="6">
    <location>
        <position position="273"/>
    </location>
</feature>
<dbReference type="InterPro" id="IPR011059">
    <property type="entry name" value="Metal-dep_hydrolase_composite"/>
</dbReference>
<proteinExistence type="inferred from homology"/>
<dbReference type="PANTHER" id="PTHR11113">
    <property type="entry name" value="N-ACETYLGLUCOSAMINE-6-PHOSPHATE DEACETYLASE"/>
    <property type="match status" value="1"/>
</dbReference>
<dbReference type="InterPro" id="IPR006680">
    <property type="entry name" value="Amidohydro-rel"/>
</dbReference>
<dbReference type="InterPro" id="IPR032466">
    <property type="entry name" value="Metal_Hydrolase"/>
</dbReference>
<evidence type="ECO:0000313" key="11">
    <source>
        <dbReference type="Proteomes" id="UP000050544"/>
    </source>
</evidence>
<comment type="caution">
    <text evidence="10">The sequence shown here is derived from an EMBL/GenBank/DDBJ whole genome shotgun (WGS) entry which is preliminary data.</text>
</comment>
<keyword evidence="2 8" id="KW-0479">Metal-binding</keyword>
<evidence type="ECO:0000256" key="8">
    <source>
        <dbReference type="PIRSR" id="PIRSR038994-3"/>
    </source>
</evidence>
<evidence type="ECO:0000256" key="6">
    <source>
        <dbReference type="PIRSR" id="PIRSR038994-1"/>
    </source>
</evidence>
<reference evidence="10 11" key="1">
    <citation type="submission" date="2015-07" db="EMBL/GenBank/DDBJ databases">
        <title>Whole genome sequence of Thermanaerothrix daxensis DSM 23592.</title>
        <authorList>
            <person name="Hemp J."/>
            <person name="Ward L.M."/>
            <person name="Pace L.A."/>
            <person name="Fischer W.W."/>
        </authorList>
    </citation>
    <scope>NUCLEOTIDE SEQUENCE [LARGE SCALE GENOMIC DNA]</scope>
    <source>
        <strain evidence="10 11">GNS-1</strain>
    </source>
</reference>
<feature type="binding site" evidence="7">
    <location>
        <position position="141"/>
    </location>
    <ligand>
        <name>substrate</name>
    </ligand>
</feature>
<dbReference type="CDD" id="cd00854">
    <property type="entry name" value="NagA"/>
    <property type="match status" value="1"/>
</dbReference>
<dbReference type="SUPFAM" id="SSF51556">
    <property type="entry name" value="Metallo-dependent hydrolases"/>
    <property type="match status" value="1"/>
</dbReference>
<feature type="binding site" evidence="8">
    <location>
        <position position="130"/>
    </location>
    <ligand>
        <name>Zn(2+)</name>
        <dbReference type="ChEBI" id="CHEBI:29105"/>
    </ligand>
</feature>
<sequence length="396" mass="42059">MLLIDNATLYTPTECFHPGRLLIEDGRILALGTPEHLTAPAETPTLDAHGLMVTPGWLELQINGGFGHDFTEAPATIWEVARHLPRYGVTAFLPTIVTSPLSQVETAMEAWHSGRPADFHGAEPLGWHVEGPFLNPGRKGAHNPAHLQLPSLGAVEGWQPANGVRLVTLAPELPGADAVIHYLVSTGVRVSAGHSLATYEQALHAFDLGVTYGTHLFNAMPPLEHRAPGLAGALLTHPDLTVGLIVDGIHVHPAMVALAWRAKGPNRLNLVTDAIAALGMPPGEYRLGDLEIRVDATSVRLPDGTLAGSLLSLDAAVRNLMAFTGCTLPEALCTVTTTPAAVLGLSDRGRLAPGYRADLVLLSPQHEVVMTLIGGQPAFGAEAFEERLHGRVERSP</sequence>
<feature type="binding site" evidence="8">
    <location>
        <position position="194"/>
    </location>
    <ligand>
        <name>Zn(2+)</name>
        <dbReference type="ChEBI" id="CHEBI:29105"/>
    </ligand>
</feature>
<evidence type="ECO:0000256" key="1">
    <source>
        <dbReference type="ARBA" id="ARBA00010716"/>
    </source>
</evidence>
<feature type="binding site" evidence="7">
    <location>
        <position position="226"/>
    </location>
    <ligand>
        <name>substrate</name>
    </ligand>
</feature>
<dbReference type="Gene3D" id="3.20.20.140">
    <property type="entry name" value="Metal-dependent hydrolases"/>
    <property type="match status" value="1"/>
</dbReference>
<dbReference type="Proteomes" id="UP000050544">
    <property type="component" value="Unassembled WGS sequence"/>
</dbReference>
<dbReference type="NCBIfam" id="TIGR00221">
    <property type="entry name" value="nagA"/>
    <property type="match status" value="1"/>
</dbReference>
<dbReference type="PANTHER" id="PTHR11113:SF14">
    <property type="entry name" value="N-ACETYLGLUCOSAMINE-6-PHOSPHATE DEACETYLASE"/>
    <property type="match status" value="1"/>
</dbReference>
<comment type="cofactor">
    <cofactor evidence="8">
        <name>a divalent metal cation</name>
        <dbReference type="ChEBI" id="CHEBI:60240"/>
    </cofactor>
    <text evidence="8">Binds 1 divalent metal cation per subunit.</text>
</comment>
<dbReference type="OrthoDB" id="9776488at2"/>
<name>A0A0P6Y0C3_9CHLR</name>
<gene>
    <name evidence="10" type="ORF">SE15_08800</name>
</gene>
<dbReference type="GO" id="GO:0046872">
    <property type="term" value="F:metal ion binding"/>
    <property type="evidence" value="ECO:0007669"/>
    <property type="project" value="UniProtKB-KW"/>
</dbReference>
<accession>A0A0P6Y0C3</accession>
<evidence type="ECO:0000256" key="7">
    <source>
        <dbReference type="PIRSR" id="PIRSR038994-2"/>
    </source>
</evidence>
<evidence type="ECO:0000256" key="2">
    <source>
        <dbReference type="ARBA" id="ARBA00022723"/>
    </source>
</evidence>
<dbReference type="InterPro" id="IPR003764">
    <property type="entry name" value="GlcNAc_6-P_deAcase"/>
</dbReference>
<dbReference type="PIRSF" id="PIRSF038994">
    <property type="entry name" value="NagA"/>
    <property type="match status" value="1"/>
</dbReference>
<dbReference type="PATRIC" id="fig|869279.4.peg.1363"/>
<feature type="binding site" evidence="7">
    <location>
        <position position="250"/>
    </location>
    <ligand>
        <name>substrate</name>
    </ligand>
</feature>